<evidence type="ECO:0000256" key="1">
    <source>
        <dbReference type="HAMAP-Rule" id="MF_00386"/>
    </source>
</evidence>
<proteinExistence type="inferred from homology"/>
<comment type="similarity">
    <text evidence="1">Belongs to the UPF0161 family.</text>
</comment>
<dbReference type="SMART" id="SM01234">
    <property type="entry name" value="Haemolytic"/>
    <property type="match status" value="1"/>
</dbReference>
<comment type="caution">
    <text evidence="2">The sequence shown here is derived from an EMBL/GenBank/DDBJ whole genome shotgun (WGS) entry which is preliminary data.</text>
</comment>
<evidence type="ECO:0000313" key="3">
    <source>
        <dbReference type="Proteomes" id="UP001447008"/>
    </source>
</evidence>
<reference evidence="2 3" key="1">
    <citation type="submission" date="2024-03" db="EMBL/GenBank/DDBJ databases">
        <title>Pseudoalteromonas qingdaonensis sp. nov., isolated from the intestines of marine benthic organisms.</title>
        <authorList>
            <person name="Lin X."/>
            <person name="Fang S."/>
            <person name="Hu X."/>
        </authorList>
    </citation>
    <scope>NUCLEOTIDE SEQUENCE [LARGE SCALE GENOMIC DNA]</scope>
    <source>
        <strain evidence="2 3">YIC-827</strain>
    </source>
</reference>
<keyword evidence="3" id="KW-1185">Reference proteome</keyword>
<accession>A0ABU9MWR9</accession>
<gene>
    <name evidence="2" type="primary">yidD</name>
    <name evidence="2" type="ORF">WCN91_09885</name>
</gene>
<dbReference type="HAMAP" id="MF_00386">
    <property type="entry name" value="UPF0161_YidD"/>
    <property type="match status" value="1"/>
</dbReference>
<dbReference type="EMBL" id="JBCGCU010000009">
    <property type="protein sequence ID" value="MEM0515715.1"/>
    <property type="molecule type" value="Genomic_DNA"/>
</dbReference>
<dbReference type="PANTHER" id="PTHR33383:SF1">
    <property type="entry name" value="MEMBRANE PROTEIN INSERTION EFFICIENCY FACTOR-RELATED"/>
    <property type="match status" value="1"/>
</dbReference>
<comment type="function">
    <text evidence="1">Could be involved in insertion of integral membrane proteins into the membrane.</text>
</comment>
<evidence type="ECO:0000313" key="2">
    <source>
        <dbReference type="EMBL" id="MEM0515715.1"/>
    </source>
</evidence>
<sequence>MLAFILAIPKNTLITVIKVYQKWISPMLGPNCRFNPSCSSYALQAIKLHGALKGSWLAVKRIVKCHPLHAGGDDPVPGKRNHH</sequence>
<protein>
    <recommendedName>
        <fullName evidence="1">Putative membrane protein insertion efficiency factor</fullName>
    </recommendedName>
</protein>
<comment type="subcellular location">
    <subcellularLocation>
        <location evidence="1">Cell membrane</location>
        <topology evidence="1">Peripheral membrane protein</topology>
        <orientation evidence="1">Cytoplasmic side</orientation>
    </subcellularLocation>
</comment>
<dbReference type="RefSeq" id="WP_342678595.1">
    <property type="nucleotide sequence ID" value="NZ_JBCGCU010000009.1"/>
</dbReference>
<name>A0ABU9MWR9_9GAMM</name>
<dbReference type="Pfam" id="PF01809">
    <property type="entry name" value="YidD"/>
    <property type="match status" value="1"/>
</dbReference>
<dbReference type="Proteomes" id="UP001447008">
    <property type="component" value="Unassembled WGS sequence"/>
</dbReference>
<organism evidence="2 3">
    <name type="scientific">Pseudoalteromonas qingdaonensis</name>
    <dbReference type="NCBI Taxonomy" id="3131913"/>
    <lineage>
        <taxon>Bacteria</taxon>
        <taxon>Pseudomonadati</taxon>
        <taxon>Pseudomonadota</taxon>
        <taxon>Gammaproteobacteria</taxon>
        <taxon>Alteromonadales</taxon>
        <taxon>Pseudoalteromonadaceae</taxon>
        <taxon>Pseudoalteromonas</taxon>
    </lineage>
</organism>
<dbReference type="InterPro" id="IPR002696">
    <property type="entry name" value="Membr_insert_effic_factor_YidD"/>
</dbReference>
<keyword evidence="1" id="KW-0472">Membrane</keyword>
<keyword evidence="1" id="KW-1003">Cell membrane</keyword>
<dbReference type="NCBIfam" id="TIGR00278">
    <property type="entry name" value="membrane protein insertion efficiency factor YidD"/>
    <property type="match status" value="1"/>
</dbReference>
<dbReference type="PANTHER" id="PTHR33383">
    <property type="entry name" value="MEMBRANE PROTEIN INSERTION EFFICIENCY FACTOR-RELATED"/>
    <property type="match status" value="1"/>
</dbReference>